<reference evidence="2 3" key="1">
    <citation type="submission" date="2024-01" db="EMBL/GenBank/DDBJ databases">
        <title>A draft genome for the cacao thread blight pathogen Marasmiellus scandens.</title>
        <authorList>
            <person name="Baruah I.K."/>
            <person name="Leung J."/>
            <person name="Bukari Y."/>
            <person name="Amoako-Attah I."/>
            <person name="Meinhardt L.W."/>
            <person name="Bailey B.A."/>
            <person name="Cohen S.P."/>
        </authorList>
    </citation>
    <scope>NUCLEOTIDE SEQUENCE [LARGE SCALE GENOMIC DNA]</scope>
    <source>
        <strain evidence="2 3">GH-19</strain>
    </source>
</reference>
<evidence type="ECO:0000256" key="1">
    <source>
        <dbReference type="SAM" id="MobiDB-lite"/>
    </source>
</evidence>
<name>A0ABR1J4X1_9AGAR</name>
<evidence type="ECO:0000313" key="2">
    <source>
        <dbReference type="EMBL" id="KAK7447419.1"/>
    </source>
</evidence>
<comment type="caution">
    <text evidence="2">The sequence shown here is derived from an EMBL/GenBank/DDBJ whole genome shotgun (WGS) entry which is preliminary data.</text>
</comment>
<dbReference type="EMBL" id="JBANRG010000041">
    <property type="protein sequence ID" value="KAK7447419.1"/>
    <property type="molecule type" value="Genomic_DNA"/>
</dbReference>
<accession>A0ABR1J4X1</accession>
<dbReference type="Proteomes" id="UP001498398">
    <property type="component" value="Unassembled WGS sequence"/>
</dbReference>
<organism evidence="2 3">
    <name type="scientific">Marasmiellus scandens</name>
    <dbReference type="NCBI Taxonomy" id="2682957"/>
    <lineage>
        <taxon>Eukaryota</taxon>
        <taxon>Fungi</taxon>
        <taxon>Dikarya</taxon>
        <taxon>Basidiomycota</taxon>
        <taxon>Agaricomycotina</taxon>
        <taxon>Agaricomycetes</taxon>
        <taxon>Agaricomycetidae</taxon>
        <taxon>Agaricales</taxon>
        <taxon>Marasmiineae</taxon>
        <taxon>Omphalotaceae</taxon>
        <taxon>Marasmiellus</taxon>
    </lineage>
</organism>
<feature type="compositionally biased region" description="Polar residues" evidence="1">
    <location>
        <begin position="111"/>
        <end position="124"/>
    </location>
</feature>
<feature type="region of interest" description="Disordered" evidence="1">
    <location>
        <begin position="1"/>
        <end position="124"/>
    </location>
</feature>
<keyword evidence="3" id="KW-1185">Reference proteome</keyword>
<evidence type="ECO:0000313" key="3">
    <source>
        <dbReference type="Proteomes" id="UP001498398"/>
    </source>
</evidence>
<sequence>MTAEVETSHSLPYHLDLEKQQINQDSASNVEDKPSLGRNQPKGVKELPMDPGPPSDQTSGLDASQVLGLGDGDLSASDTPASDLPFWSQAIPPSGGDESLSESKSSAIASTTQGSNIFTTLDPK</sequence>
<feature type="compositionally biased region" description="Low complexity" evidence="1">
    <location>
        <begin position="94"/>
        <end position="110"/>
    </location>
</feature>
<protein>
    <submittedName>
        <fullName evidence="2">Uncharacterized protein</fullName>
    </submittedName>
</protein>
<proteinExistence type="predicted"/>
<gene>
    <name evidence="2" type="ORF">VKT23_014128</name>
</gene>
<feature type="compositionally biased region" description="Polar residues" evidence="1">
    <location>
        <begin position="20"/>
        <end position="29"/>
    </location>
</feature>